<evidence type="ECO:0000256" key="1">
    <source>
        <dbReference type="ARBA" id="ARBA00022574"/>
    </source>
</evidence>
<dbReference type="eggNOG" id="KOG0272">
    <property type="taxonomic scope" value="Eukaryota"/>
</dbReference>
<dbReference type="InterPro" id="IPR015943">
    <property type="entry name" value="WD40/YVTN_repeat-like_dom_sf"/>
</dbReference>
<dbReference type="AlphaFoldDB" id="A5E6S5"/>
<dbReference type="PROSITE" id="PS00678">
    <property type="entry name" value="WD_REPEATS_1"/>
    <property type="match status" value="1"/>
</dbReference>
<dbReference type="PROSITE" id="PS50294">
    <property type="entry name" value="WD_REPEATS_REGION"/>
    <property type="match status" value="4"/>
</dbReference>
<dbReference type="GeneID" id="5230589"/>
<feature type="repeat" description="WD" evidence="3">
    <location>
        <begin position="268"/>
        <end position="309"/>
    </location>
</feature>
<dbReference type="SMART" id="SM00320">
    <property type="entry name" value="WD40"/>
    <property type="match status" value="7"/>
</dbReference>
<dbReference type="PANTHER" id="PTHR19846:SF0">
    <property type="entry name" value="PRE-MRNA PROCESSING FACTOR 4"/>
    <property type="match status" value="1"/>
</dbReference>
<gene>
    <name evidence="5" type="ORF">LELG_05314</name>
</gene>
<dbReference type="GO" id="GO:0046540">
    <property type="term" value="C:U4/U6 x U5 tri-snRNP complex"/>
    <property type="evidence" value="ECO:0007669"/>
    <property type="project" value="EnsemblFungi"/>
</dbReference>
<dbReference type="InterPro" id="IPR036322">
    <property type="entry name" value="WD40_repeat_dom_sf"/>
</dbReference>
<dbReference type="GO" id="GO:0034247">
    <property type="term" value="P:snoRNA splicing"/>
    <property type="evidence" value="ECO:0007669"/>
    <property type="project" value="EnsemblFungi"/>
</dbReference>
<dbReference type="SMART" id="SM00500">
    <property type="entry name" value="SFM"/>
    <property type="match status" value="1"/>
</dbReference>
<dbReference type="GO" id="GO:0000393">
    <property type="term" value="P:spliceosomal conformational changes to generate catalytic conformation"/>
    <property type="evidence" value="ECO:0007669"/>
    <property type="project" value="EnsemblFungi"/>
</dbReference>
<feature type="repeat" description="WD" evidence="3">
    <location>
        <begin position="310"/>
        <end position="344"/>
    </location>
</feature>
<dbReference type="STRING" id="379508.A5E6S5"/>
<dbReference type="Pfam" id="PF00400">
    <property type="entry name" value="WD40"/>
    <property type="match status" value="5"/>
</dbReference>
<keyword evidence="6" id="KW-1185">Reference proteome</keyword>
<evidence type="ECO:0000259" key="4">
    <source>
        <dbReference type="SMART" id="SM00500"/>
    </source>
</evidence>
<proteinExistence type="predicted"/>
<evidence type="ECO:0000313" key="6">
    <source>
        <dbReference type="Proteomes" id="UP000001996"/>
    </source>
</evidence>
<organism evidence="5 6">
    <name type="scientific">Lodderomyces elongisporus (strain ATCC 11503 / CBS 2605 / JCM 1781 / NBRC 1676 / NRRL YB-4239)</name>
    <name type="common">Yeast</name>
    <name type="synonym">Saccharomyces elongisporus</name>
    <dbReference type="NCBI Taxonomy" id="379508"/>
    <lineage>
        <taxon>Eukaryota</taxon>
        <taxon>Fungi</taxon>
        <taxon>Dikarya</taxon>
        <taxon>Ascomycota</taxon>
        <taxon>Saccharomycotina</taxon>
        <taxon>Pichiomycetes</taxon>
        <taxon>Debaryomycetaceae</taxon>
        <taxon>Candida/Lodderomyces clade</taxon>
        <taxon>Lodderomyces</taxon>
    </lineage>
</organism>
<dbReference type="InterPro" id="IPR019775">
    <property type="entry name" value="WD40_repeat_CS"/>
</dbReference>
<feature type="domain" description="Pre-mRNA processing factor 4 (PRP4)-like" evidence="4">
    <location>
        <begin position="16"/>
        <end position="67"/>
    </location>
</feature>
<feature type="repeat" description="WD" evidence="3">
    <location>
        <begin position="177"/>
        <end position="220"/>
    </location>
</feature>
<dbReference type="PROSITE" id="PS50082">
    <property type="entry name" value="WD_REPEATS_2"/>
    <property type="match status" value="4"/>
</dbReference>
<dbReference type="InterPro" id="IPR020472">
    <property type="entry name" value="WD40_PAC1"/>
</dbReference>
<dbReference type="InParanoid" id="A5E6S5"/>
<dbReference type="FunCoup" id="A5E6S5">
    <property type="interactions" value="418"/>
</dbReference>
<dbReference type="InterPro" id="IPR014906">
    <property type="entry name" value="PRP4-like"/>
</dbReference>
<dbReference type="InterPro" id="IPR036285">
    <property type="entry name" value="PRP4-like_sf"/>
</dbReference>
<dbReference type="OMA" id="LNEPICY"/>
<dbReference type="InterPro" id="IPR001680">
    <property type="entry name" value="WD40_rpt"/>
</dbReference>
<dbReference type="Pfam" id="PF08799">
    <property type="entry name" value="PRP4"/>
    <property type="match status" value="1"/>
</dbReference>
<dbReference type="VEuPathDB" id="FungiDB:LELG_05314"/>
<dbReference type="OrthoDB" id="540662at2759"/>
<feature type="repeat" description="WD" evidence="3">
    <location>
        <begin position="226"/>
        <end position="267"/>
    </location>
</feature>
<evidence type="ECO:0000313" key="5">
    <source>
        <dbReference type="EMBL" id="EDK47133.1"/>
    </source>
</evidence>
<dbReference type="CDD" id="cd00200">
    <property type="entry name" value="WD40"/>
    <property type="match status" value="1"/>
</dbReference>
<evidence type="ECO:0000256" key="2">
    <source>
        <dbReference type="ARBA" id="ARBA00022737"/>
    </source>
</evidence>
<keyword evidence="2" id="KW-0677">Repeat</keyword>
<dbReference type="EMBL" id="CH981532">
    <property type="protein sequence ID" value="EDK47133.1"/>
    <property type="molecule type" value="Genomic_DNA"/>
</dbReference>
<evidence type="ECO:0000256" key="3">
    <source>
        <dbReference type="PROSITE-ProRule" id="PRU00221"/>
    </source>
</evidence>
<dbReference type="PRINTS" id="PR00320">
    <property type="entry name" value="GPROTEINBRPT"/>
</dbReference>
<dbReference type="GO" id="GO:0030621">
    <property type="term" value="F:U4 snRNA binding"/>
    <property type="evidence" value="ECO:0007669"/>
    <property type="project" value="TreeGrafter"/>
</dbReference>
<dbReference type="RefSeq" id="XP_001523468.1">
    <property type="nucleotide sequence ID" value="XM_001523418.1"/>
</dbReference>
<protein>
    <recommendedName>
        <fullName evidence="4">Pre-mRNA processing factor 4 (PRP4)-like domain-containing protein</fullName>
    </recommendedName>
</protein>
<reference evidence="5 6" key="1">
    <citation type="journal article" date="2009" name="Nature">
        <title>Evolution of pathogenicity and sexual reproduction in eight Candida genomes.</title>
        <authorList>
            <person name="Butler G."/>
            <person name="Rasmussen M.D."/>
            <person name="Lin M.F."/>
            <person name="Santos M.A."/>
            <person name="Sakthikumar S."/>
            <person name="Munro C.A."/>
            <person name="Rheinbay E."/>
            <person name="Grabherr M."/>
            <person name="Forche A."/>
            <person name="Reedy J.L."/>
            <person name="Agrafioti I."/>
            <person name="Arnaud M.B."/>
            <person name="Bates S."/>
            <person name="Brown A.J."/>
            <person name="Brunke S."/>
            <person name="Costanzo M.C."/>
            <person name="Fitzpatrick D.A."/>
            <person name="de Groot P.W."/>
            <person name="Harris D."/>
            <person name="Hoyer L.L."/>
            <person name="Hube B."/>
            <person name="Klis F.M."/>
            <person name="Kodira C."/>
            <person name="Lennard N."/>
            <person name="Logue M.E."/>
            <person name="Martin R."/>
            <person name="Neiman A.M."/>
            <person name="Nikolaou E."/>
            <person name="Quail M.A."/>
            <person name="Quinn J."/>
            <person name="Santos M.C."/>
            <person name="Schmitzberger F.F."/>
            <person name="Sherlock G."/>
            <person name="Shah P."/>
            <person name="Silverstein K.A."/>
            <person name="Skrzypek M.S."/>
            <person name="Soll D."/>
            <person name="Staggs R."/>
            <person name="Stansfield I."/>
            <person name="Stumpf M.P."/>
            <person name="Sudbery P.E."/>
            <person name="Srikantha T."/>
            <person name="Zeng Q."/>
            <person name="Berman J."/>
            <person name="Berriman M."/>
            <person name="Heitman J."/>
            <person name="Gow N.A."/>
            <person name="Lorenz M.C."/>
            <person name="Birren B.W."/>
            <person name="Kellis M."/>
            <person name="Cuomo C.A."/>
        </authorList>
    </citation>
    <scope>NUCLEOTIDE SEQUENCE [LARGE SCALE GENOMIC DNA]</scope>
    <source>
        <strain evidence="6">ATCC 11503 / BCRC 21390 / CBS 2605 / JCM 1781 / NBRC 1676 / NRRL YB-4239</strain>
    </source>
</reference>
<dbReference type="SUPFAM" id="SSF50978">
    <property type="entry name" value="WD40 repeat-like"/>
    <property type="match status" value="1"/>
</dbReference>
<dbReference type="GO" id="GO:0017070">
    <property type="term" value="F:U6 snRNA binding"/>
    <property type="evidence" value="ECO:0007669"/>
    <property type="project" value="TreeGrafter"/>
</dbReference>
<sequence length="443" mass="49922">MEFEDIPTINDIPVPDEDEQVKEELQRLGQPVFINGEDDDGRRERLKNLLNHDNGQGELIDEDDEDEEFYTPGPEVLYNTRLRILRDALSKASDRLKLQRQIVKENPEFIKVLKFRRDINSKLSLIELYGSQVIPDITRAISSVKFSNQSDLIACGSWDGSIHVLNSTDLNPVTKLSTGHIEKVGSLDWRPDTEENILLSGGNDGNIRMWGINANTPTTNPLSTLTEAHTDRITSTMFHPINDLAISTSFDQTWKLWDLTKQTELYQQEGHSKGIFCGSVHPDGSLFLSGGLDGIIYVWDLRSGRALMPLQKHMQGIYGLDWSPNGHEFASASGDCSVKIWDMRKLDHSGKELHTIPAHTKLVSNVKFFRKSTKDVQTNNGTFLVTSSYDGIVNVWSADNWVKVNTLKGHGDKVMSCDIGVIDDHFTIVSSGWDRSVKLWKNN</sequence>
<dbReference type="PANTHER" id="PTHR19846">
    <property type="entry name" value="WD40 REPEAT PROTEIN"/>
    <property type="match status" value="1"/>
</dbReference>
<dbReference type="Proteomes" id="UP000001996">
    <property type="component" value="Unassembled WGS sequence"/>
</dbReference>
<dbReference type="KEGG" id="lel:PVL30_002409"/>
<name>A5E6S5_LODEL</name>
<keyword evidence="1 3" id="KW-0853">WD repeat</keyword>
<dbReference type="Pfam" id="PF12894">
    <property type="entry name" value="ANAPC4_WD40"/>
    <property type="match status" value="1"/>
</dbReference>
<dbReference type="Gene3D" id="2.130.10.10">
    <property type="entry name" value="YVTN repeat-like/Quinoprotein amine dehydrogenase"/>
    <property type="match status" value="2"/>
</dbReference>
<dbReference type="SUPFAM" id="SSF158230">
    <property type="entry name" value="PRP4-like"/>
    <property type="match status" value="1"/>
</dbReference>
<accession>A5E6S5</accession>
<dbReference type="InterPro" id="IPR024977">
    <property type="entry name" value="Apc4-like_WD40_dom"/>
</dbReference>
<dbReference type="HOGENOM" id="CLU_000288_57_20_1"/>